<dbReference type="AlphaFoldDB" id="A0A811T6P6"/>
<comment type="caution">
    <text evidence="1">The sequence shown here is derived from an EMBL/GenBank/DDBJ whole genome shotgun (WGS) entry which is preliminary data.</text>
</comment>
<gene>
    <name evidence="1" type="ORF">EMLJLAPB_00102</name>
</gene>
<protein>
    <submittedName>
        <fullName evidence="1">Uncharacterized protein</fullName>
    </submittedName>
</protein>
<evidence type="ECO:0000313" key="1">
    <source>
        <dbReference type="EMBL" id="CAD6491273.1"/>
    </source>
</evidence>
<dbReference type="EMBL" id="CAJHIS010000002">
    <property type="protein sequence ID" value="CAD6491273.1"/>
    <property type="molecule type" value="Genomic_DNA"/>
</dbReference>
<organism evidence="1 2">
    <name type="scientific">Candidatus Argoarchaeum ethanivorans</name>
    <dbReference type="NCBI Taxonomy" id="2608793"/>
    <lineage>
        <taxon>Archaea</taxon>
        <taxon>Methanobacteriati</taxon>
        <taxon>Methanobacteriota</taxon>
        <taxon>Stenosarchaea group</taxon>
        <taxon>Methanomicrobia</taxon>
        <taxon>Methanosarcinales</taxon>
        <taxon>Methanosarcinales incertae sedis</taxon>
        <taxon>GOM Arc I cluster</taxon>
        <taxon>Candidatus Argoarchaeum</taxon>
    </lineage>
</organism>
<evidence type="ECO:0000313" key="2">
    <source>
        <dbReference type="Proteomes" id="UP000634805"/>
    </source>
</evidence>
<accession>A0A811T6P6</accession>
<proteinExistence type="predicted"/>
<reference evidence="1" key="1">
    <citation type="submission" date="2020-10" db="EMBL/GenBank/DDBJ databases">
        <authorList>
            <person name="Hahn C.J."/>
            <person name="Laso-Perez R."/>
            <person name="Vulcano F."/>
            <person name="Vaziourakis K.-M."/>
            <person name="Stokke R."/>
            <person name="Steen I.H."/>
            <person name="Teske A."/>
            <person name="Boetius A."/>
            <person name="Liebeke M."/>
            <person name="Amann R."/>
            <person name="Knittel K."/>
        </authorList>
    </citation>
    <scope>NUCLEOTIDE SEQUENCE</scope>
    <source>
        <strain evidence="1">Gfbio:e3339647-f889-4370-9287-4fb5cb688e4c:AG392D22_GoMArc1</strain>
    </source>
</reference>
<dbReference type="Proteomes" id="UP000634805">
    <property type="component" value="Unassembled WGS sequence"/>
</dbReference>
<name>A0A811T6P6_9EURY</name>
<sequence>MSLSRYAPEIAGVIDQYVSRHFFGRKIDFSNEKNVEKLRNQQLVYFITNKLREAINTFLQNCKPYDVIEAEWIRLSKFKDLKIRMERAIETKKCLYPSIDFPYKGGLERKFTVDILENDPTVFYYIKLNQYVHKLSILYINSMGYLVPYYPDFLVKTEDMMYIIETKSAKDTKNDIDVKRKAIAAEQRCRDISKIKTIPPIVQPREWQYIIIPQDIMEEMEGSGFKSLIERCESNLAFLKMKSE</sequence>